<dbReference type="InterPro" id="IPR049437">
    <property type="entry name" value="tRNA-synt_1c_C2"/>
</dbReference>
<dbReference type="SUPFAM" id="SSF52374">
    <property type="entry name" value="Nucleotidylyl transferase"/>
    <property type="match status" value="1"/>
</dbReference>
<dbReference type="EC" id="6.1.1.18" evidence="9"/>
<dbReference type="Gene3D" id="3.40.50.620">
    <property type="entry name" value="HUPs"/>
    <property type="match status" value="1"/>
</dbReference>
<evidence type="ECO:0000313" key="15">
    <source>
        <dbReference type="Proteomes" id="UP000539642"/>
    </source>
</evidence>
<dbReference type="FunFam" id="3.90.800.10:FF:000001">
    <property type="entry name" value="Glutamine--tRNA ligase"/>
    <property type="match status" value="1"/>
</dbReference>
<proteinExistence type="inferred from homology"/>
<dbReference type="InterPro" id="IPR020059">
    <property type="entry name" value="Glu/Gln-tRNA-synth_Ib_codon-bd"/>
</dbReference>
<dbReference type="InterPro" id="IPR011035">
    <property type="entry name" value="Ribosomal_bL25/Gln-tRNA_synth"/>
</dbReference>
<evidence type="ECO:0000256" key="1">
    <source>
        <dbReference type="ARBA" id="ARBA00005594"/>
    </source>
</evidence>
<feature type="binding site" evidence="9">
    <location>
        <begin position="44"/>
        <end position="50"/>
    </location>
    <ligand>
        <name>ATP</name>
        <dbReference type="ChEBI" id="CHEBI:30616"/>
    </ligand>
</feature>
<dbReference type="PANTHER" id="PTHR43097">
    <property type="entry name" value="GLUTAMINE-TRNA LIGASE"/>
    <property type="match status" value="1"/>
</dbReference>
<evidence type="ECO:0000256" key="6">
    <source>
        <dbReference type="ARBA" id="ARBA00022917"/>
    </source>
</evidence>
<feature type="short sequence motif" description="'HIGH' region" evidence="9">
    <location>
        <begin position="37"/>
        <end position="47"/>
    </location>
</feature>
<sequence length="564" mass="64906">METPEKTASRPIDFIRQIIADDLRTGKHRTTVTRFPPEPNGFLHIGHAKSICLNFGIALENNGVCHLRFDDTNPSKEEVAYVESIMRDVRWLGFDWHDKLFYASDYFPALHDYALQLIRLGKAYVCELSAEAIREYRGTLTEPGRESPWRNRSVEENLHLFERMKTGEFEEGSHVLRAKIDMASPNLNLRDPVIYRILKVPHHRTGDTWCIYPMYDYTHCLSDAIEGITHSLCTLEFEDHRPLYDWVLDTLQTPCHPQQIEFARLNLTFTVMSKRKLLQLVKEGYVDGWDDPRMLTISGLRRRGYTPAAIRNFCHEIGLGKRESWIDMTVLENAVRDDLNATAPRVMCVLDPVKVVIDNYPEEQVEEMEAVNHPQDPAMGSRMLPFSRELHIERADFMENPPAKFHRLGPGREVRLRYGYLITCTSVVKDEDGTIREIHCTYDPATRGGSTPDGRKVKGTIHWVSARHALPCQVRLYDRLFVAENPEADKDINFKQHLNPHSRICIEAAMAEPSLTDLAAGTQVQFERQGYFCADTVDSQPGKPVFNRIVTLRDTWAKTQQKIN</sequence>
<dbReference type="GO" id="GO:0004819">
    <property type="term" value="F:glutamine-tRNA ligase activity"/>
    <property type="evidence" value="ECO:0007669"/>
    <property type="project" value="UniProtKB-UniRule"/>
</dbReference>
<dbReference type="InterPro" id="IPR001412">
    <property type="entry name" value="aa-tRNA-synth_I_CS"/>
</dbReference>
<keyword evidence="5 9" id="KW-0067">ATP-binding</keyword>
<dbReference type="Gene3D" id="3.90.800.10">
    <property type="entry name" value="Glutamyl-tRNA Synthetase, Domain 3"/>
    <property type="match status" value="1"/>
</dbReference>
<reference evidence="14 15" key="1">
    <citation type="submission" date="2020-08" db="EMBL/GenBank/DDBJ databases">
        <title>Genomic Encyclopedia of Type Strains, Phase IV (KMG-IV): sequencing the most valuable type-strain genomes for metagenomic binning, comparative biology and taxonomic classification.</title>
        <authorList>
            <person name="Goeker M."/>
        </authorList>
    </citation>
    <scope>NUCLEOTIDE SEQUENCE [LARGE SCALE GENOMIC DNA]</scope>
    <source>
        <strain evidence="14 15">DSM 28570</strain>
    </source>
</reference>
<gene>
    <name evidence="9" type="primary">glnS</name>
    <name evidence="14" type="ORF">HNQ81_002514</name>
</gene>
<organism evidence="14 15">
    <name type="scientific">Desulfoprunum benzoelyticum</name>
    <dbReference type="NCBI Taxonomy" id="1506996"/>
    <lineage>
        <taxon>Bacteria</taxon>
        <taxon>Pseudomonadati</taxon>
        <taxon>Thermodesulfobacteriota</taxon>
        <taxon>Desulfobulbia</taxon>
        <taxon>Desulfobulbales</taxon>
        <taxon>Desulfobulbaceae</taxon>
        <taxon>Desulfoprunum</taxon>
    </lineage>
</organism>
<feature type="domain" description="Glutamyl/glutaminyl-tRNA synthetase class Ib catalytic" evidence="11">
    <location>
        <begin position="32"/>
        <end position="339"/>
    </location>
</feature>
<feature type="binding site" evidence="9">
    <location>
        <position position="70"/>
    </location>
    <ligand>
        <name>L-glutamine</name>
        <dbReference type="ChEBI" id="CHEBI:58359"/>
    </ligand>
</feature>
<keyword evidence="6 9" id="KW-0648">Protein biosynthesis</keyword>
<dbReference type="InterPro" id="IPR004514">
    <property type="entry name" value="Gln-tRNA-synth"/>
</dbReference>
<dbReference type="Gene3D" id="2.40.240.10">
    <property type="entry name" value="Ribosomal Protein L25, Chain P"/>
    <property type="match status" value="2"/>
</dbReference>
<feature type="binding site" evidence="9">
    <location>
        <begin position="272"/>
        <end position="274"/>
    </location>
    <ligand>
        <name>ATP</name>
        <dbReference type="ChEBI" id="CHEBI:30616"/>
    </ligand>
</feature>
<dbReference type="InterPro" id="IPR050132">
    <property type="entry name" value="Gln/Glu-tRNA_Ligase"/>
</dbReference>
<dbReference type="InterPro" id="IPR020061">
    <property type="entry name" value="Glu_tRNA_lig_a-bdl"/>
</dbReference>
<dbReference type="FunFam" id="1.10.1160.10:FF:000001">
    <property type="entry name" value="Glutamine--tRNA ligase"/>
    <property type="match status" value="1"/>
</dbReference>
<feature type="binding site" evidence="9">
    <location>
        <begin position="38"/>
        <end position="40"/>
    </location>
    <ligand>
        <name>ATP</name>
        <dbReference type="ChEBI" id="CHEBI:30616"/>
    </ligand>
</feature>
<evidence type="ECO:0000256" key="4">
    <source>
        <dbReference type="ARBA" id="ARBA00022741"/>
    </source>
</evidence>
<dbReference type="FunFam" id="3.40.50.620:FF:000037">
    <property type="entry name" value="Glutamine--tRNA ligase cytoplasmic"/>
    <property type="match status" value="1"/>
</dbReference>
<dbReference type="RefSeq" id="WP_183351599.1">
    <property type="nucleotide sequence ID" value="NZ_JACHEO010000015.1"/>
</dbReference>
<dbReference type="InterPro" id="IPR020056">
    <property type="entry name" value="Rbsml_bL25/Gln-tRNA_synth_N"/>
</dbReference>
<dbReference type="HAMAP" id="MF_00126">
    <property type="entry name" value="Gln_tRNA_synth"/>
    <property type="match status" value="1"/>
</dbReference>
<evidence type="ECO:0000256" key="10">
    <source>
        <dbReference type="RuleBase" id="RU363037"/>
    </source>
</evidence>
<dbReference type="InterPro" id="IPR022861">
    <property type="entry name" value="Gln_tRNA_ligase_bac"/>
</dbReference>
<dbReference type="GO" id="GO:0006424">
    <property type="term" value="P:glutamyl-tRNA aminoacylation"/>
    <property type="evidence" value="ECO:0007669"/>
    <property type="project" value="UniProtKB-UniRule"/>
</dbReference>
<keyword evidence="2 9" id="KW-0963">Cytoplasm</keyword>
<evidence type="ECO:0000256" key="3">
    <source>
        <dbReference type="ARBA" id="ARBA00022598"/>
    </source>
</evidence>
<dbReference type="EMBL" id="JACHEO010000015">
    <property type="protein sequence ID" value="MBB5348774.1"/>
    <property type="molecule type" value="Genomic_DNA"/>
</dbReference>
<evidence type="ECO:0000259" key="12">
    <source>
        <dbReference type="Pfam" id="PF03950"/>
    </source>
</evidence>
<dbReference type="GO" id="GO:0005829">
    <property type="term" value="C:cytosol"/>
    <property type="evidence" value="ECO:0007669"/>
    <property type="project" value="TreeGrafter"/>
</dbReference>
<dbReference type="InterPro" id="IPR020058">
    <property type="entry name" value="Glu/Gln-tRNA-synth_Ib_cat-dom"/>
</dbReference>
<evidence type="ECO:0000313" key="14">
    <source>
        <dbReference type="EMBL" id="MBB5348774.1"/>
    </source>
</evidence>
<comment type="subunit">
    <text evidence="9">Monomer.</text>
</comment>
<name>A0A840UZ95_9BACT</name>
<dbReference type="PANTHER" id="PTHR43097:SF5">
    <property type="entry name" value="GLUTAMATE--TRNA LIGASE"/>
    <property type="match status" value="1"/>
</dbReference>
<comment type="similarity">
    <text evidence="1 9 10">Belongs to the class-I aminoacyl-tRNA synthetase family.</text>
</comment>
<comment type="subcellular location">
    <subcellularLocation>
        <location evidence="9">Cytoplasm</location>
    </subcellularLocation>
</comment>
<evidence type="ECO:0000256" key="9">
    <source>
        <dbReference type="HAMAP-Rule" id="MF_00126"/>
    </source>
</evidence>
<dbReference type="CDD" id="cd00807">
    <property type="entry name" value="GlnRS_core"/>
    <property type="match status" value="1"/>
</dbReference>
<comment type="caution">
    <text evidence="14">The sequence shown here is derived from an EMBL/GenBank/DDBJ whole genome shotgun (WGS) entry which is preliminary data.</text>
</comment>
<dbReference type="Proteomes" id="UP000539642">
    <property type="component" value="Unassembled WGS sequence"/>
</dbReference>
<feature type="short sequence motif" description="'KMSKS' region" evidence="9">
    <location>
        <begin position="271"/>
        <end position="275"/>
    </location>
</feature>
<dbReference type="AlphaFoldDB" id="A0A840UZ95"/>
<dbReference type="GO" id="GO:0005524">
    <property type="term" value="F:ATP binding"/>
    <property type="evidence" value="ECO:0007669"/>
    <property type="project" value="UniProtKB-UniRule"/>
</dbReference>
<evidence type="ECO:0000256" key="5">
    <source>
        <dbReference type="ARBA" id="ARBA00022840"/>
    </source>
</evidence>
<evidence type="ECO:0000256" key="2">
    <source>
        <dbReference type="ARBA" id="ARBA00022490"/>
    </source>
</evidence>
<dbReference type="NCBIfam" id="TIGR00440">
    <property type="entry name" value="glnS"/>
    <property type="match status" value="1"/>
</dbReference>
<evidence type="ECO:0000259" key="13">
    <source>
        <dbReference type="Pfam" id="PF20974"/>
    </source>
</evidence>
<feature type="domain" description="Glutamyl/glutaminyl-tRNA synthetase class Ib anti-codon binding" evidence="12">
    <location>
        <begin position="343"/>
        <end position="443"/>
    </location>
</feature>
<keyword evidence="15" id="KW-1185">Reference proteome</keyword>
<feature type="domain" description="tRNA synthetases class I (E and Q) anti-codon binding" evidence="13">
    <location>
        <begin position="460"/>
        <end position="535"/>
    </location>
</feature>
<evidence type="ECO:0000256" key="7">
    <source>
        <dbReference type="ARBA" id="ARBA00023146"/>
    </source>
</evidence>
<keyword evidence="7 9" id="KW-0030">Aminoacyl-tRNA synthetase</keyword>
<dbReference type="NCBIfam" id="NF011291">
    <property type="entry name" value="PRK14703.1"/>
    <property type="match status" value="1"/>
</dbReference>
<comment type="catalytic activity">
    <reaction evidence="8 9">
        <text>tRNA(Gln) + L-glutamine + ATP = L-glutaminyl-tRNA(Gln) + AMP + diphosphate</text>
        <dbReference type="Rhea" id="RHEA:20121"/>
        <dbReference type="Rhea" id="RHEA-COMP:9662"/>
        <dbReference type="Rhea" id="RHEA-COMP:9681"/>
        <dbReference type="ChEBI" id="CHEBI:30616"/>
        <dbReference type="ChEBI" id="CHEBI:33019"/>
        <dbReference type="ChEBI" id="CHEBI:58359"/>
        <dbReference type="ChEBI" id="CHEBI:78442"/>
        <dbReference type="ChEBI" id="CHEBI:78521"/>
        <dbReference type="ChEBI" id="CHEBI:456215"/>
        <dbReference type="EC" id="6.1.1.18"/>
    </reaction>
</comment>
<feature type="binding site" evidence="9">
    <location>
        <begin position="264"/>
        <end position="265"/>
    </location>
    <ligand>
        <name>ATP</name>
        <dbReference type="ChEBI" id="CHEBI:30616"/>
    </ligand>
</feature>
<feature type="binding site" evidence="9">
    <location>
        <position position="234"/>
    </location>
    <ligand>
        <name>ATP</name>
        <dbReference type="ChEBI" id="CHEBI:30616"/>
    </ligand>
</feature>
<dbReference type="FunFam" id="2.40.240.10:FF:000001">
    <property type="entry name" value="Glutamine--tRNA ligase"/>
    <property type="match status" value="1"/>
</dbReference>
<accession>A0A840UZ95</accession>
<dbReference type="GO" id="GO:0006425">
    <property type="term" value="P:glutaminyl-tRNA aminoacylation"/>
    <property type="evidence" value="ECO:0007669"/>
    <property type="project" value="UniProtKB-UniRule"/>
</dbReference>
<keyword evidence="4 9" id="KW-0547">Nucleotide-binding</keyword>
<dbReference type="PRINTS" id="PR00987">
    <property type="entry name" value="TRNASYNTHGLU"/>
</dbReference>
<dbReference type="Pfam" id="PF00749">
    <property type="entry name" value="tRNA-synt_1c"/>
    <property type="match status" value="1"/>
</dbReference>
<dbReference type="InterPro" id="IPR000924">
    <property type="entry name" value="Glu/Gln-tRNA-synth"/>
</dbReference>
<evidence type="ECO:0000259" key="11">
    <source>
        <dbReference type="Pfam" id="PF00749"/>
    </source>
</evidence>
<dbReference type="Gene3D" id="1.10.1160.10">
    <property type="entry name" value="Glutamyl-trna Synthetase, Domain 2"/>
    <property type="match status" value="1"/>
</dbReference>
<evidence type="ECO:0000256" key="8">
    <source>
        <dbReference type="ARBA" id="ARBA00048270"/>
    </source>
</evidence>
<dbReference type="Pfam" id="PF03950">
    <property type="entry name" value="tRNA-synt_1c_C"/>
    <property type="match status" value="1"/>
</dbReference>
<dbReference type="PROSITE" id="PS00178">
    <property type="entry name" value="AA_TRNA_LIGASE_I"/>
    <property type="match status" value="1"/>
</dbReference>
<keyword evidence="3 9" id="KW-0436">Ligase</keyword>
<dbReference type="Pfam" id="PF20974">
    <property type="entry name" value="tRNA-synt_1c_C2"/>
    <property type="match status" value="1"/>
</dbReference>
<protein>
    <recommendedName>
        <fullName evidence="9">Glutamine--tRNA ligase</fullName>
        <ecNumber evidence="9">6.1.1.18</ecNumber>
    </recommendedName>
    <alternativeName>
        <fullName evidence="9">Glutaminyl-tRNA synthetase</fullName>
        <shortName evidence="9">GlnRS</shortName>
    </alternativeName>
</protein>
<comment type="caution">
    <text evidence="9">Lacks conserved residue(s) required for the propagation of feature annotation.</text>
</comment>
<dbReference type="SUPFAM" id="SSF50715">
    <property type="entry name" value="Ribosomal protein L25-like"/>
    <property type="match status" value="1"/>
</dbReference>
<feature type="binding site" evidence="9">
    <location>
        <position position="215"/>
    </location>
    <ligand>
        <name>L-glutamine</name>
        <dbReference type="ChEBI" id="CHEBI:58359"/>
    </ligand>
</feature>
<dbReference type="InterPro" id="IPR014729">
    <property type="entry name" value="Rossmann-like_a/b/a_fold"/>
</dbReference>